<dbReference type="InterPro" id="IPR002792">
    <property type="entry name" value="TRAM_dom"/>
</dbReference>
<dbReference type="GO" id="GO:0070041">
    <property type="term" value="F:rRNA (uridine-C5-)-methyltransferase activity"/>
    <property type="evidence" value="ECO:0007669"/>
    <property type="project" value="TreeGrafter"/>
</dbReference>
<keyword evidence="3 6" id="KW-0808">Transferase</keyword>
<dbReference type="EMBL" id="SMAB01000008">
    <property type="protein sequence ID" value="TCS82567.1"/>
    <property type="molecule type" value="Genomic_DNA"/>
</dbReference>
<keyword evidence="2 6" id="KW-0489">Methyltransferase</keyword>
<evidence type="ECO:0000256" key="1">
    <source>
        <dbReference type="ARBA" id="ARBA00022485"/>
    </source>
</evidence>
<dbReference type="OrthoDB" id="9804590at2"/>
<protein>
    <submittedName>
        <fullName evidence="9">23S rRNA m(5)U-1939 methyltransferase</fullName>
    </submittedName>
</protein>
<dbReference type="PROSITE" id="PS01231">
    <property type="entry name" value="TRMA_2"/>
    <property type="match status" value="1"/>
</dbReference>
<proteinExistence type="inferred from homology"/>
<evidence type="ECO:0000256" key="2">
    <source>
        <dbReference type="ARBA" id="ARBA00022603"/>
    </source>
</evidence>
<reference evidence="9 10" key="1">
    <citation type="submission" date="2019-03" db="EMBL/GenBank/DDBJ databases">
        <title>Genomic Encyclopedia of Type Strains, Phase IV (KMG-IV): sequencing the most valuable type-strain genomes for metagenomic binning, comparative biology and taxonomic classification.</title>
        <authorList>
            <person name="Goeker M."/>
        </authorList>
    </citation>
    <scope>NUCLEOTIDE SEQUENCE [LARGE SCALE GENOMIC DNA]</scope>
    <source>
        <strain evidence="9 10">DSM 23802</strain>
    </source>
</reference>
<keyword evidence="1" id="KW-0479">Metal-binding</keyword>
<dbReference type="FunFam" id="2.40.50.1070:FF:000003">
    <property type="entry name" value="23S rRNA (Uracil-5-)-methyltransferase RumA"/>
    <property type="match status" value="1"/>
</dbReference>
<accession>A0A4R3KGT6</accession>
<dbReference type="NCBIfam" id="TIGR00479">
    <property type="entry name" value="rumA"/>
    <property type="match status" value="1"/>
</dbReference>
<sequence length="459" mass="51912">MKQKIKTSFHIGQVVEVEIKKIGINGEGVGYINRQVLFVPGALPTEIVVAKIEKVEKNFVIAKLIKIKKRSKQRIKPLCSVYEQCGGCTLQHLDYEGQLDAKRELVREAVEKYANLKEVEIRPTIGMDNPWDYRNKAQLPLREIKGKVLTGLYEMGSHRLVDISSCPIQHPKVNEMIQVARDVIQELGIPIYDERKRKGIIKHLVARVGFETEEAQLTLITATEEIPRIKELILELRYRLPYLKSIMQNINPLKTSIIFGNKTKILWGEERIIERLNEIEFSLSPRAFFQLNPEQTVKLYTEVEKAAALTGNEVVIDAYCGVGTIGLWLAKSAKEVHGMDIIKEAIEDARKNAEAGGYTNVKYTLGKAEEILPKWVNNGFQIDVLIVDPPRTGLDSKLLETILQVKPKRFIYVSCNPSTLGKDLAILLKGGYQVEYIQPIDMFPQTSHVESVAKIVLTG</sequence>
<dbReference type="InterPro" id="IPR012340">
    <property type="entry name" value="NA-bd_OB-fold"/>
</dbReference>
<evidence type="ECO:0000256" key="3">
    <source>
        <dbReference type="ARBA" id="ARBA00022679"/>
    </source>
</evidence>
<comment type="similarity">
    <text evidence="6">Belongs to the class I-like SAM-binding methyltransferase superfamily. RNA M5U methyltransferase family.</text>
</comment>
<keyword evidence="1" id="KW-0408">Iron</keyword>
<feature type="domain" description="TRAM" evidence="8">
    <location>
        <begin position="8"/>
        <end position="66"/>
    </location>
</feature>
<dbReference type="Proteomes" id="UP000295788">
    <property type="component" value="Unassembled WGS sequence"/>
</dbReference>
<name>A0A4R3KGT6_9BACI</name>
<evidence type="ECO:0000256" key="7">
    <source>
        <dbReference type="PROSITE-ProRule" id="PRU10015"/>
    </source>
</evidence>
<evidence type="ECO:0000313" key="10">
    <source>
        <dbReference type="Proteomes" id="UP000295788"/>
    </source>
</evidence>
<evidence type="ECO:0000256" key="4">
    <source>
        <dbReference type="ARBA" id="ARBA00022691"/>
    </source>
</evidence>
<dbReference type="FunFam" id="3.40.50.150:FF:000009">
    <property type="entry name" value="23S rRNA (Uracil(1939)-C(5))-methyltransferase RlmD"/>
    <property type="match status" value="1"/>
</dbReference>
<dbReference type="FunFam" id="2.40.50.140:FF:000097">
    <property type="entry name" value="23S rRNA (uracil(1939)-C(5))-methyltransferase RlmD"/>
    <property type="match status" value="1"/>
</dbReference>
<feature type="binding site" evidence="6">
    <location>
        <position position="388"/>
    </location>
    <ligand>
        <name>S-adenosyl-L-methionine</name>
        <dbReference type="ChEBI" id="CHEBI:59789"/>
    </ligand>
</feature>
<organism evidence="9 10">
    <name type="scientific">Tepidibacillus fermentans</name>
    <dbReference type="NCBI Taxonomy" id="1281767"/>
    <lineage>
        <taxon>Bacteria</taxon>
        <taxon>Bacillati</taxon>
        <taxon>Bacillota</taxon>
        <taxon>Bacilli</taxon>
        <taxon>Bacillales</taxon>
        <taxon>Bacillaceae</taxon>
        <taxon>Tepidibacillus</taxon>
    </lineage>
</organism>
<dbReference type="Pfam" id="PF05958">
    <property type="entry name" value="tRNA_U5-meth_tr"/>
    <property type="match status" value="1"/>
</dbReference>
<dbReference type="PANTHER" id="PTHR11061">
    <property type="entry name" value="RNA M5U METHYLTRANSFERASE"/>
    <property type="match status" value="1"/>
</dbReference>
<keyword evidence="1" id="KW-0004">4Fe-4S</keyword>
<dbReference type="RefSeq" id="WP_132768643.1">
    <property type="nucleotide sequence ID" value="NZ_SMAB01000008.1"/>
</dbReference>
<evidence type="ECO:0000256" key="5">
    <source>
        <dbReference type="ARBA" id="ARBA00023014"/>
    </source>
</evidence>
<dbReference type="Gene3D" id="3.40.50.150">
    <property type="entry name" value="Vaccinia Virus protein VP39"/>
    <property type="match status" value="1"/>
</dbReference>
<evidence type="ECO:0000259" key="8">
    <source>
        <dbReference type="PROSITE" id="PS50926"/>
    </source>
</evidence>
<dbReference type="PROSITE" id="PS50926">
    <property type="entry name" value="TRAM"/>
    <property type="match status" value="1"/>
</dbReference>
<dbReference type="Gene3D" id="2.40.50.140">
    <property type="entry name" value="Nucleic acid-binding proteins"/>
    <property type="match status" value="1"/>
</dbReference>
<dbReference type="CDD" id="cd02440">
    <property type="entry name" value="AdoMet_MTases"/>
    <property type="match status" value="1"/>
</dbReference>
<comment type="caution">
    <text evidence="9">The sequence shown here is derived from an EMBL/GenBank/DDBJ whole genome shotgun (WGS) entry which is preliminary data.</text>
</comment>
<feature type="binding site" evidence="6">
    <location>
        <position position="319"/>
    </location>
    <ligand>
        <name>S-adenosyl-L-methionine</name>
        <dbReference type="ChEBI" id="CHEBI:59789"/>
    </ligand>
</feature>
<dbReference type="GO" id="GO:0070475">
    <property type="term" value="P:rRNA base methylation"/>
    <property type="evidence" value="ECO:0007669"/>
    <property type="project" value="TreeGrafter"/>
</dbReference>
<keyword evidence="10" id="KW-1185">Reference proteome</keyword>
<evidence type="ECO:0000313" key="9">
    <source>
        <dbReference type="EMBL" id="TCS82567.1"/>
    </source>
</evidence>
<dbReference type="InterPro" id="IPR030391">
    <property type="entry name" value="MeTrfase_TrmA_CS"/>
</dbReference>
<gene>
    <name evidence="9" type="ORF">EDD72_10857</name>
</gene>
<dbReference type="PROSITE" id="PS51687">
    <property type="entry name" value="SAM_MT_RNA_M5U"/>
    <property type="match status" value="1"/>
</dbReference>
<feature type="active site" description="Nucleophile" evidence="6">
    <location>
        <position position="415"/>
    </location>
</feature>
<feature type="binding site" evidence="6">
    <location>
        <position position="340"/>
    </location>
    <ligand>
        <name>S-adenosyl-L-methionine</name>
        <dbReference type="ChEBI" id="CHEBI:59789"/>
    </ligand>
</feature>
<keyword evidence="5" id="KW-0411">Iron-sulfur</keyword>
<evidence type="ECO:0000256" key="6">
    <source>
        <dbReference type="PROSITE-ProRule" id="PRU01024"/>
    </source>
</evidence>
<dbReference type="PROSITE" id="PS01230">
    <property type="entry name" value="TRMA_1"/>
    <property type="match status" value="1"/>
</dbReference>
<dbReference type="PANTHER" id="PTHR11061:SF45">
    <property type="match status" value="1"/>
</dbReference>
<dbReference type="Pfam" id="PF01938">
    <property type="entry name" value="TRAM"/>
    <property type="match status" value="1"/>
</dbReference>
<feature type="active site" evidence="7">
    <location>
        <position position="415"/>
    </location>
</feature>
<dbReference type="InterPro" id="IPR010280">
    <property type="entry name" value="U5_MeTrfase_fam"/>
</dbReference>
<keyword evidence="4 6" id="KW-0949">S-adenosyl-L-methionine</keyword>
<feature type="binding site" evidence="6">
    <location>
        <position position="290"/>
    </location>
    <ligand>
        <name>S-adenosyl-L-methionine</name>
        <dbReference type="ChEBI" id="CHEBI:59789"/>
    </ligand>
</feature>
<dbReference type="InterPro" id="IPR030390">
    <property type="entry name" value="MeTrfase_TrmA_AS"/>
</dbReference>
<dbReference type="SUPFAM" id="SSF53335">
    <property type="entry name" value="S-adenosyl-L-methionine-dependent methyltransferases"/>
    <property type="match status" value="1"/>
</dbReference>
<dbReference type="Gene3D" id="2.40.50.1070">
    <property type="match status" value="1"/>
</dbReference>
<dbReference type="InterPro" id="IPR029063">
    <property type="entry name" value="SAM-dependent_MTases_sf"/>
</dbReference>
<dbReference type="AlphaFoldDB" id="A0A4R3KGT6"/>
<dbReference type="SUPFAM" id="SSF50249">
    <property type="entry name" value="Nucleic acid-binding proteins"/>
    <property type="match status" value="1"/>
</dbReference>
<dbReference type="GO" id="GO:0051539">
    <property type="term" value="F:4 iron, 4 sulfur cluster binding"/>
    <property type="evidence" value="ECO:0007669"/>
    <property type="project" value="UniProtKB-KW"/>
</dbReference>